<evidence type="ECO:0000313" key="2">
    <source>
        <dbReference type="EMBL" id="MEC5423028.1"/>
    </source>
</evidence>
<dbReference type="Pfam" id="PF04309">
    <property type="entry name" value="G3P_antiterm"/>
    <property type="match status" value="1"/>
</dbReference>
<evidence type="ECO:0000256" key="1">
    <source>
        <dbReference type="PIRNR" id="PIRNR016897"/>
    </source>
</evidence>
<dbReference type="InterPro" id="IPR013785">
    <property type="entry name" value="Aldolase_TIM"/>
</dbReference>
<reference evidence="2 3" key="1">
    <citation type="journal article" date="2024" name="Int. J. Syst. Evol. Microbiol.">
        <title>Virgibacillus tibetensis sp. nov., isolated from salt lake on the Tibetan Plateau of China.</title>
        <authorList>
            <person name="Phurbu D."/>
            <person name="Liu Z.-X."/>
            <person name="Wang R."/>
            <person name="Zheng Y.-Y."/>
            <person name="Liu H.-C."/>
            <person name="Zhou Y.-G."/>
            <person name="Yu Y.-J."/>
            <person name="Li A.-H."/>
        </authorList>
    </citation>
    <scope>NUCLEOTIDE SEQUENCE [LARGE SCALE GENOMIC DNA]</scope>
    <source>
        <strain evidence="2 3">C22-A2</strain>
    </source>
</reference>
<dbReference type="PANTHER" id="PTHR35787:SF1">
    <property type="entry name" value="GLYCEROL UPTAKE OPERON ANTITERMINATOR REGULATORY PROTEIN"/>
    <property type="match status" value="1"/>
</dbReference>
<organism evidence="2 3">
    <name type="scientific">Virgibacillus tibetensis</name>
    <dbReference type="NCBI Taxonomy" id="3042313"/>
    <lineage>
        <taxon>Bacteria</taxon>
        <taxon>Bacillati</taxon>
        <taxon>Bacillota</taxon>
        <taxon>Bacilli</taxon>
        <taxon>Bacillales</taxon>
        <taxon>Bacillaceae</taxon>
        <taxon>Virgibacillus</taxon>
    </lineage>
</organism>
<dbReference type="PIRSF" id="PIRSF016897">
    <property type="entry name" value="GlpP"/>
    <property type="match status" value="1"/>
</dbReference>
<keyword evidence="3" id="KW-1185">Reference proteome</keyword>
<keyword evidence="1" id="KW-0694">RNA-binding</keyword>
<dbReference type="PANTHER" id="PTHR35787">
    <property type="entry name" value="GLYCEROL UPTAKE OPERON ANTITERMINATOR REGULATORY PROTEIN"/>
    <property type="match status" value="1"/>
</dbReference>
<dbReference type="InterPro" id="IPR006699">
    <property type="entry name" value="GlpP"/>
</dbReference>
<name>A0ABU6KCI3_9BACI</name>
<dbReference type="EMBL" id="JARZFX010000002">
    <property type="protein sequence ID" value="MEC5423028.1"/>
    <property type="molecule type" value="Genomic_DNA"/>
</dbReference>
<dbReference type="RefSeq" id="WP_327607045.1">
    <property type="nucleotide sequence ID" value="NZ_JARZFX010000002.1"/>
</dbReference>
<dbReference type="Gene3D" id="3.20.20.70">
    <property type="entry name" value="Aldolase class I"/>
    <property type="match status" value="1"/>
</dbReference>
<gene>
    <name evidence="2" type="ORF">QGM71_05885</name>
</gene>
<keyword evidence="1" id="KW-0805">Transcription regulation</keyword>
<dbReference type="Proteomes" id="UP001335737">
    <property type="component" value="Unassembled WGS sequence"/>
</dbReference>
<keyword evidence="1" id="KW-0319">Glycerol metabolism</keyword>
<dbReference type="SUPFAM" id="SSF110391">
    <property type="entry name" value="GlpP-like"/>
    <property type="match status" value="1"/>
</dbReference>
<proteinExistence type="predicted"/>
<sequence>MNSYKLKGILPAVRNMKDFDLVLKSEHEIIVLLETRLSQVTSLVKHAKDNDKKVLIHLDLVQGLKTDSFGFEFLLRNVKPDGVISTRGNMISLAKKNKLIAIQRLFALDSHALKRNIDIIENSKPNYVEVLPGVVPYIIHEIGDKTDIPVIAGGLIRTKEEIKKAYKGGAIAVTTSNTELWGTYERFK</sequence>
<protein>
    <recommendedName>
        <fullName evidence="1">Glycerol uptake operon antiterminator regulatory protein</fullName>
    </recommendedName>
</protein>
<accession>A0ABU6KCI3</accession>
<comment type="function">
    <text evidence="1">Regulates expression of the glpD operon. In the presence of glycerol 3-phosphate (G3P) causes antitermination of transcription of glpD at the inverted repeat of the leader region to enhance its transcription. Binds and stabilizes glpD leader mRNA.</text>
</comment>
<evidence type="ECO:0000313" key="3">
    <source>
        <dbReference type="Proteomes" id="UP001335737"/>
    </source>
</evidence>
<keyword evidence="1" id="KW-0804">Transcription</keyword>
<comment type="caution">
    <text evidence="2">The sequence shown here is derived from an EMBL/GenBank/DDBJ whole genome shotgun (WGS) entry which is preliminary data.</text>
</comment>